<dbReference type="InterPro" id="IPR030391">
    <property type="entry name" value="MeTrfase_TrmA_CS"/>
</dbReference>
<feature type="active site" description="Nucleophile" evidence="4">
    <location>
        <position position="76"/>
    </location>
</feature>
<keyword evidence="2 4" id="KW-0808">Transferase</keyword>
<evidence type="ECO:0000313" key="7">
    <source>
        <dbReference type="Proteomes" id="UP000464658"/>
    </source>
</evidence>
<evidence type="ECO:0008006" key="8">
    <source>
        <dbReference type="Google" id="ProtNLM"/>
    </source>
</evidence>
<dbReference type="SUPFAM" id="SSF53335">
    <property type="entry name" value="S-adenosyl-L-methionine-dependent methyltransferases"/>
    <property type="match status" value="1"/>
</dbReference>
<proteinExistence type="inferred from homology"/>
<evidence type="ECO:0000256" key="3">
    <source>
        <dbReference type="ARBA" id="ARBA00022691"/>
    </source>
</evidence>
<dbReference type="GO" id="GO:0070041">
    <property type="term" value="F:rRNA (uridine-C5-)-methyltransferase activity"/>
    <property type="evidence" value="ECO:0007669"/>
    <property type="project" value="TreeGrafter"/>
</dbReference>
<evidence type="ECO:0000256" key="5">
    <source>
        <dbReference type="PROSITE-ProRule" id="PRU10015"/>
    </source>
</evidence>
<name>A0A5S9M512_BACIA</name>
<dbReference type="PANTHER" id="PTHR11061">
    <property type="entry name" value="RNA M5U METHYLTRANSFERASE"/>
    <property type="match status" value="1"/>
</dbReference>
<feature type="binding site" evidence="4">
    <location>
        <position position="49"/>
    </location>
    <ligand>
        <name>S-adenosyl-L-methionine</name>
        <dbReference type="ChEBI" id="CHEBI:59789"/>
    </ligand>
</feature>
<dbReference type="PROSITE" id="PS01230">
    <property type="entry name" value="TRMA_1"/>
    <property type="match status" value="1"/>
</dbReference>
<feature type="active site" evidence="5">
    <location>
        <position position="76"/>
    </location>
</feature>
<comment type="similarity">
    <text evidence="4">Belongs to the class I-like SAM-binding methyltransferase superfamily. RNA M5U methyltransferase family.</text>
</comment>
<dbReference type="Pfam" id="PF05958">
    <property type="entry name" value="tRNA_U5-meth_tr"/>
    <property type="match status" value="1"/>
</dbReference>
<evidence type="ECO:0000313" key="6">
    <source>
        <dbReference type="EMBL" id="BBP87888.1"/>
    </source>
</evidence>
<dbReference type="InterPro" id="IPR029063">
    <property type="entry name" value="SAM-dependent_MTases_sf"/>
</dbReference>
<reference evidence="6 7" key="1">
    <citation type="submission" date="2019-12" db="EMBL/GenBank/DDBJ databases">
        <title>Full genome sequence of a Bacillus safensis strain isolated from commercially available natto in Indonesia.</title>
        <authorList>
            <person name="Yoshida M."/>
            <person name="Uomi M."/>
            <person name="Waturangi D."/>
            <person name="Ekaputri J.J."/>
            <person name="Setiamarga D.H.E."/>
        </authorList>
    </citation>
    <scope>NUCLEOTIDE SEQUENCE [LARGE SCALE GENOMIC DNA]</scope>
    <source>
        <strain evidence="6 7">IDN1</strain>
    </source>
</reference>
<dbReference type="Proteomes" id="UP000464658">
    <property type="component" value="Chromosome"/>
</dbReference>
<dbReference type="AlphaFoldDB" id="A0A5S9M512"/>
<dbReference type="PROSITE" id="PS01231">
    <property type="entry name" value="TRMA_2"/>
    <property type="match status" value="1"/>
</dbReference>
<accession>A0A5S9M512</accession>
<sequence length="118" mass="13680">MSSKNRLMMPRKMPKKHGMKSATYVTGTAEHWLPKWVKEGFRPDVIVVDPPRTGCERTFLDTVKQVKPKRFVYVSCNPSTLAKDLEYMSKDYKIEYMQPVDMFPHTAHVECVVSLSLK</sequence>
<keyword evidence="3 4" id="KW-0949">S-adenosyl-L-methionine</keyword>
<dbReference type="EMBL" id="AP021906">
    <property type="protein sequence ID" value="BBP87888.1"/>
    <property type="molecule type" value="Genomic_DNA"/>
</dbReference>
<evidence type="ECO:0000256" key="4">
    <source>
        <dbReference type="PROSITE-ProRule" id="PRU01024"/>
    </source>
</evidence>
<comment type="caution">
    <text evidence="4">Lacks conserved residue(s) required for the propagation of feature annotation.</text>
</comment>
<dbReference type="GO" id="GO:0070475">
    <property type="term" value="P:rRNA base methylation"/>
    <property type="evidence" value="ECO:0007669"/>
    <property type="project" value="TreeGrafter"/>
</dbReference>
<gene>
    <name evidence="6" type="ORF">BsIDN1_15060</name>
</gene>
<dbReference type="InterPro" id="IPR030390">
    <property type="entry name" value="MeTrfase_TrmA_AS"/>
</dbReference>
<dbReference type="PANTHER" id="PTHR11061:SF45">
    <property type="match status" value="1"/>
</dbReference>
<dbReference type="PROSITE" id="PS51687">
    <property type="entry name" value="SAM_MT_RNA_M5U"/>
    <property type="match status" value="1"/>
</dbReference>
<dbReference type="InterPro" id="IPR010280">
    <property type="entry name" value="U5_MeTrfase_fam"/>
</dbReference>
<protein>
    <recommendedName>
        <fullName evidence="8">TRAM domain-containing protein</fullName>
    </recommendedName>
</protein>
<evidence type="ECO:0000256" key="1">
    <source>
        <dbReference type="ARBA" id="ARBA00022603"/>
    </source>
</evidence>
<keyword evidence="1 4" id="KW-0489">Methyltransferase</keyword>
<evidence type="ECO:0000256" key="2">
    <source>
        <dbReference type="ARBA" id="ARBA00022679"/>
    </source>
</evidence>
<dbReference type="Gene3D" id="3.40.50.150">
    <property type="entry name" value="Vaccinia Virus protein VP39"/>
    <property type="match status" value="1"/>
</dbReference>
<organism evidence="6 7">
    <name type="scientific">Bacillus safensis</name>
    <dbReference type="NCBI Taxonomy" id="561879"/>
    <lineage>
        <taxon>Bacteria</taxon>
        <taxon>Bacillati</taxon>
        <taxon>Bacillota</taxon>
        <taxon>Bacilli</taxon>
        <taxon>Bacillales</taxon>
        <taxon>Bacillaceae</taxon>
        <taxon>Bacillus</taxon>
    </lineage>
</organism>